<evidence type="ECO:0000259" key="2">
    <source>
        <dbReference type="Pfam" id="PF12708"/>
    </source>
</evidence>
<name>A0A369Q9Z2_9SPHN</name>
<dbReference type="OrthoDB" id="188639at2"/>
<dbReference type="Pfam" id="PF12708">
    <property type="entry name" value="Pect-lyase_RHGA_epim"/>
    <property type="match status" value="1"/>
</dbReference>
<sequence>MRHFVGKRLASKALFCAFVAFTGSSQAVLAQDLPKILSNPETRDRHYLPDFSYAGYEFGIQPIPDVTAEIAVADYGAVPDDGIDDSAAIKQALAAAHSMDTPVRVRFDSGRYQLSEILWIERSGIVLSGMGSGDNGTELYMPRPLNQIDDGGALTEIRAYLKEEDKYERQKSANLDVLFSEYSWSGGFLWTRVPGGRHATYLKRYDREIEKPADIASAKRGERHLEVRSASGLSTGDVLQIHWHNRAGPDGALIASLYGDTDLKIGARHWESPDRPLVRQATRIEAIDGNRVTIADPLLHDINGELPAYFAKWDHLSEVGIESIALTFPENPYFGHHNEAGYNGIYFTGVHNGWIRDVRVTNADSGILTDDLANVTIANIVTDGDHKAHYAVHVGNVHNVLIDGLDVMNPTQHSLSFNTQATKSVYRDAEVWTTPTLDQHAGANHQNLYDSVTVHVAPNDQAEDGTPLYDLFKAGGAGYWQPGHGRYNTIWNLNIRVEGGVEADAPIAIVGKSEGPEARVVGVFGNRPILFDYNPEPYSESMGERVTAAPSLYDYQRNQRLSGRSAK</sequence>
<evidence type="ECO:0000313" key="3">
    <source>
        <dbReference type="EMBL" id="RDC59108.1"/>
    </source>
</evidence>
<dbReference type="InterPro" id="IPR024535">
    <property type="entry name" value="RHGA/B-epi-like_pectate_lyase"/>
</dbReference>
<dbReference type="RefSeq" id="WP_115365526.1">
    <property type="nucleotide sequence ID" value="NZ_QBKA01000002.1"/>
</dbReference>
<dbReference type="SUPFAM" id="SSF51126">
    <property type="entry name" value="Pectin lyase-like"/>
    <property type="match status" value="1"/>
</dbReference>
<reference evidence="3 4" key="1">
    <citation type="submission" date="2018-04" db="EMBL/GenBank/DDBJ databases">
        <title>Altererythrobacter sp. HME9302 genome sequencing and assembly.</title>
        <authorList>
            <person name="Kang H."/>
            <person name="Kim H."/>
            <person name="Joh K."/>
        </authorList>
    </citation>
    <scope>NUCLEOTIDE SEQUENCE [LARGE SCALE GENOMIC DNA]</scope>
    <source>
        <strain evidence="3 4">HME9302</strain>
    </source>
</reference>
<protein>
    <recommendedName>
        <fullName evidence="2">Rhamnogalacturonase A/B/Epimerase-like pectate lyase domain-containing protein</fullName>
    </recommendedName>
</protein>
<dbReference type="EMBL" id="QBKA01000002">
    <property type="protein sequence ID" value="RDC59108.1"/>
    <property type="molecule type" value="Genomic_DNA"/>
</dbReference>
<dbReference type="InterPro" id="IPR011050">
    <property type="entry name" value="Pectin_lyase_fold/virulence"/>
</dbReference>
<organism evidence="3 4">
    <name type="scientific">Alteripontixanthobacter maritimus</name>
    <dbReference type="NCBI Taxonomy" id="2161824"/>
    <lineage>
        <taxon>Bacteria</taxon>
        <taxon>Pseudomonadati</taxon>
        <taxon>Pseudomonadota</taxon>
        <taxon>Alphaproteobacteria</taxon>
        <taxon>Sphingomonadales</taxon>
        <taxon>Erythrobacteraceae</taxon>
        <taxon>Alteripontixanthobacter</taxon>
    </lineage>
</organism>
<proteinExistence type="predicted"/>
<feature type="signal peptide" evidence="1">
    <location>
        <begin position="1"/>
        <end position="27"/>
    </location>
</feature>
<evidence type="ECO:0000313" key="4">
    <source>
        <dbReference type="Proteomes" id="UP000253727"/>
    </source>
</evidence>
<accession>A0A369Q9Z2</accession>
<keyword evidence="1" id="KW-0732">Signal</keyword>
<evidence type="ECO:0000256" key="1">
    <source>
        <dbReference type="SAM" id="SignalP"/>
    </source>
</evidence>
<dbReference type="Gene3D" id="2.160.20.10">
    <property type="entry name" value="Single-stranded right-handed beta-helix, Pectin lyase-like"/>
    <property type="match status" value="2"/>
</dbReference>
<keyword evidence="4" id="KW-1185">Reference proteome</keyword>
<feature type="domain" description="Rhamnogalacturonase A/B/Epimerase-like pectate lyase" evidence="2">
    <location>
        <begin position="72"/>
        <end position="131"/>
    </location>
</feature>
<gene>
    <name evidence="3" type="ORF">HME9302_00293</name>
</gene>
<dbReference type="Proteomes" id="UP000253727">
    <property type="component" value="Unassembled WGS sequence"/>
</dbReference>
<dbReference type="AlphaFoldDB" id="A0A369Q9Z2"/>
<dbReference type="InterPro" id="IPR012334">
    <property type="entry name" value="Pectin_lyas_fold"/>
</dbReference>
<comment type="caution">
    <text evidence="3">The sequence shown here is derived from an EMBL/GenBank/DDBJ whole genome shotgun (WGS) entry which is preliminary data.</text>
</comment>
<feature type="chain" id="PRO_5017067208" description="Rhamnogalacturonase A/B/Epimerase-like pectate lyase domain-containing protein" evidence="1">
    <location>
        <begin position="28"/>
        <end position="567"/>
    </location>
</feature>